<dbReference type="GO" id="GO:0030791">
    <property type="term" value="F:arsenite methyltransferase activity"/>
    <property type="evidence" value="ECO:0007669"/>
    <property type="project" value="UniProtKB-EC"/>
</dbReference>
<evidence type="ECO:0000256" key="2">
    <source>
        <dbReference type="ARBA" id="ARBA00022691"/>
    </source>
</evidence>
<dbReference type="AlphaFoldDB" id="A0A419ENQ4"/>
<evidence type="ECO:0000259" key="9">
    <source>
        <dbReference type="Pfam" id="PF13847"/>
    </source>
</evidence>
<dbReference type="EC" id="2.1.1.137" evidence="4"/>
<evidence type="ECO:0000256" key="1">
    <source>
        <dbReference type="ARBA" id="ARBA00022679"/>
    </source>
</evidence>
<evidence type="ECO:0000313" key="11">
    <source>
        <dbReference type="Proteomes" id="UP000285961"/>
    </source>
</evidence>
<evidence type="ECO:0000256" key="7">
    <source>
        <dbReference type="ARBA" id="ARBA00047943"/>
    </source>
</evidence>
<dbReference type="CDD" id="cd02440">
    <property type="entry name" value="AdoMet_MTases"/>
    <property type="match status" value="1"/>
</dbReference>
<comment type="similarity">
    <text evidence="3">Belongs to the methyltransferase superfamily. Arsenite methyltransferase family.</text>
</comment>
<accession>A0A419ENQ4</accession>
<evidence type="ECO:0000256" key="4">
    <source>
        <dbReference type="ARBA" id="ARBA00034521"/>
    </source>
</evidence>
<gene>
    <name evidence="10" type="ORF">C4532_19155</name>
</gene>
<comment type="caution">
    <text evidence="10">The sequence shown here is derived from an EMBL/GenBank/DDBJ whole genome shotgun (WGS) entry which is preliminary data.</text>
</comment>
<dbReference type="NCBIfam" id="NF008823">
    <property type="entry name" value="PRK11873.1"/>
    <property type="match status" value="1"/>
</dbReference>
<comment type="catalytic activity">
    <reaction evidence="8">
        <text>arsenic triglutathione + 3 [thioredoxin]-dithiol + 3 S-adenosyl-L-methionine = trimethylarsine + 3 [thioredoxin]-disulfide + 3 glutathione + 3 S-adenosyl-L-homocysteine + 3 H(+)</text>
        <dbReference type="Rhea" id="RHEA:69432"/>
        <dbReference type="Rhea" id="RHEA-COMP:10698"/>
        <dbReference type="Rhea" id="RHEA-COMP:10700"/>
        <dbReference type="ChEBI" id="CHEBI:15378"/>
        <dbReference type="ChEBI" id="CHEBI:27130"/>
        <dbReference type="ChEBI" id="CHEBI:29950"/>
        <dbReference type="ChEBI" id="CHEBI:50058"/>
        <dbReference type="ChEBI" id="CHEBI:57856"/>
        <dbReference type="ChEBI" id="CHEBI:57925"/>
        <dbReference type="ChEBI" id="CHEBI:59789"/>
        <dbReference type="ChEBI" id="CHEBI:183640"/>
        <dbReference type="EC" id="2.1.1.137"/>
    </reaction>
</comment>
<dbReference type="Proteomes" id="UP000285961">
    <property type="component" value="Unassembled WGS sequence"/>
</dbReference>
<keyword evidence="10" id="KW-0489">Methyltransferase</keyword>
<dbReference type="GO" id="GO:0032259">
    <property type="term" value="P:methylation"/>
    <property type="evidence" value="ECO:0007669"/>
    <property type="project" value="UniProtKB-KW"/>
</dbReference>
<keyword evidence="1 10" id="KW-0808">Transferase</keyword>
<dbReference type="PANTHER" id="PTHR43675">
    <property type="entry name" value="ARSENITE METHYLTRANSFERASE"/>
    <property type="match status" value="1"/>
</dbReference>
<keyword evidence="2" id="KW-0949">S-adenosyl-L-methionine</keyword>
<proteinExistence type="inferred from homology"/>
<evidence type="ECO:0000256" key="8">
    <source>
        <dbReference type="ARBA" id="ARBA00048428"/>
    </source>
</evidence>
<sequence length="311" mass="33198">MTKSRGGCCGGGSNSACVEPTAEEIKKQVRKHYAAAISQVDKTDAPESEGAHCCSIDASAAAKTGVGHAHARRAGYTDEEIASIPEHAAAHSFGCGNPLAFSGVKEGDVVLDLGSGAGIDALLASRKVGPSGHVIGLDMTSEMIEKAEENARRAGATNVEFRLGEMEKMPVDDSSVDWVISNCVINLSPDKAAVFRETFRVLKPGGQVLVSDICIGDIDGRVRDELFTWADCIGGAVDEETYVDIITRAGLDDVRIVNRVTYPAEDLRSYFEADKGLTPEELAARDPLWCHVDHKVSSIRVYARKVKSGPH</sequence>
<evidence type="ECO:0000256" key="5">
    <source>
        <dbReference type="ARBA" id="ARBA00034545"/>
    </source>
</evidence>
<dbReference type="PANTHER" id="PTHR43675:SF8">
    <property type="entry name" value="ARSENITE METHYLTRANSFERASE"/>
    <property type="match status" value="1"/>
</dbReference>
<protein>
    <recommendedName>
        <fullName evidence="5">Arsenite methyltransferase</fullName>
        <ecNumber evidence="4">2.1.1.137</ecNumber>
    </recommendedName>
</protein>
<evidence type="ECO:0000256" key="3">
    <source>
        <dbReference type="ARBA" id="ARBA00034487"/>
    </source>
</evidence>
<evidence type="ECO:0000313" key="10">
    <source>
        <dbReference type="EMBL" id="RJP64473.1"/>
    </source>
</evidence>
<dbReference type="InterPro" id="IPR025714">
    <property type="entry name" value="Methyltranfer_dom"/>
</dbReference>
<name>A0A419ENQ4_9BACT</name>
<dbReference type="Gene3D" id="3.40.50.150">
    <property type="entry name" value="Vaccinia Virus protein VP39"/>
    <property type="match status" value="1"/>
</dbReference>
<evidence type="ECO:0000256" key="6">
    <source>
        <dbReference type="ARBA" id="ARBA00047941"/>
    </source>
</evidence>
<feature type="domain" description="Methyltransferase" evidence="9">
    <location>
        <begin position="105"/>
        <end position="250"/>
    </location>
</feature>
<dbReference type="SUPFAM" id="SSF53335">
    <property type="entry name" value="S-adenosyl-L-methionine-dependent methyltransferases"/>
    <property type="match status" value="1"/>
</dbReference>
<comment type="catalytic activity">
    <reaction evidence="7">
        <text>arsenic triglutathione + 2 [thioredoxin]-dithiol + 2 S-adenosyl-L-methionine + H2O = dimethylarsinous acid + 2 [thioredoxin]-disulfide + 3 glutathione + 2 S-adenosyl-L-homocysteine + 2 H(+)</text>
        <dbReference type="Rhea" id="RHEA:69464"/>
        <dbReference type="Rhea" id="RHEA-COMP:10698"/>
        <dbReference type="Rhea" id="RHEA-COMP:10700"/>
        <dbReference type="ChEBI" id="CHEBI:15377"/>
        <dbReference type="ChEBI" id="CHEBI:15378"/>
        <dbReference type="ChEBI" id="CHEBI:23808"/>
        <dbReference type="ChEBI" id="CHEBI:29950"/>
        <dbReference type="ChEBI" id="CHEBI:50058"/>
        <dbReference type="ChEBI" id="CHEBI:57856"/>
        <dbReference type="ChEBI" id="CHEBI:57925"/>
        <dbReference type="ChEBI" id="CHEBI:59789"/>
        <dbReference type="ChEBI" id="CHEBI:183640"/>
        <dbReference type="EC" id="2.1.1.137"/>
    </reaction>
</comment>
<dbReference type="EMBL" id="QZKI01000139">
    <property type="protein sequence ID" value="RJP64473.1"/>
    <property type="molecule type" value="Genomic_DNA"/>
</dbReference>
<dbReference type="Pfam" id="PF13847">
    <property type="entry name" value="Methyltransf_31"/>
    <property type="match status" value="1"/>
</dbReference>
<reference evidence="10 11" key="1">
    <citation type="journal article" date="2017" name="ISME J.">
        <title>Energy and carbon metabolisms in a deep terrestrial subsurface fluid microbial community.</title>
        <authorList>
            <person name="Momper L."/>
            <person name="Jungbluth S.P."/>
            <person name="Lee M.D."/>
            <person name="Amend J.P."/>
        </authorList>
    </citation>
    <scope>NUCLEOTIDE SEQUENCE [LARGE SCALE GENOMIC DNA]</scope>
    <source>
        <strain evidence="10">SURF_17</strain>
    </source>
</reference>
<organism evidence="10 11">
    <name type="scientific">Candidatus Abyssobacteria bacterium SURF_17</name>
    <dbReference type="NCBI Taxonomy" id="2093361"/>
    <lineage>
        <taxon>Bacteria</taxon>
        <taxon>Pseudomonadati</taxon>
        <taxon>Candidatus Hydrogenedentota</taxon>
        <taxon>Candidatus Abyssobacteria</taxon>
    </lineage>
</organism>
<comment type="catalytic activity">
    <reaction evidence="6">
        <text>arsenic triglutathione + [thioredoxin]-dithiol + S-adenosyl-L-methionine + 2 H2O = methylarsonous acid + [thioredoxin]-disulfide + 3 glutathione + S-adenosyl-L-homocysteine + H(+)</text>
        <dbReference type="Rhea" id="RHEA:69460"/>
        <dbReference type="Rhea" id="RHEA-COMP:10698"/>
        <dbReference type="Rhea" id="RHEA-COMP:10700"/>
        <dbReference type="ChEBI" id="CHEBI:15377"/>
        <dbReference type="ChEBI" id="CHEBI:15378"/>
        <dbReference type="ChEBI" id="CHEBI:17826"/>
        <dbReference type="ChEBI" id="CHEBI:29950"/>
        <dbReference type="ChEBI" id="CHEBI:50058"/>
        <dbReference type="ChEBI" id="CHEBI:57856"/>
        <dbReference type="ChEBI" id="CHEBI:57925"/>
        <dbReference type="ChEBI" id="CHEBI:59789"/>
        <dbReference type="ChEBI" id="CHEBI:183640"/>
        <dbReference type="EC" id="2.1.1.137"/>
    </reaction>
</comment>
<dbReference type="InterPro" id="IPR029063">
    <property type="entry name" value="SAM-dependent_MTases_sf"/>
</dbReference>
<dbReference type="InterPro" id="IPR026669">
    <property type="entry name" value="Arsenite_MeTrfase-like"/>
</dbReference>